<accession>A0ABV6AV50</accession>
<dbReference type="EMBL" id="JBHLYR010000014">
    <property type="protein sequence ID" value="MFB9991380.1"/>
    <property type="molecule type" value="Genomic_DNA"/>
</dbReference>
<organism evidence="3 4">
    <name type="scientific">Deinococcus oregonensis</name>
    <dbReference type="NCBI Taxonomy" id="1805970"/>
    <lineage>
        <taxon>Bacteria</taxon>
        <taxon>Thermotogati</taxon>
        <taxon>Deinococcota</taxon>
        <taxon>Deinococci</taxon>
        <taxon>Deinococcales</taxon>
        <taxon>Deinococcaceae</taxon>
        <taxon>Deinococcus</taxon>
    </lineage>
</organism>
<evidence type="ECO:0000259" key="2">
    <source>
        <dbReference type="PROSITE" id="PS50112"/>
    </source>
</evidence>
<dbReference type="InterPro" id="IPR000014">
    <property type="entry name" value="PAS"/>
</dbReference>
<sequence>MPDTELLAPPPHPVLTSLCRLISERLGADLALITDPQHCVLASHNWPLSLSVPPLAALMTADMLVLTDTTQDPRFGPLADAMGGFQTGFYAASNLRRPEGEVLGFLYLLRQLPRTFERQHYQAFLDAICLASEYLVHQHALKRAAQVEARLLPFESGVESVTDAMITYNQAGRITSVNPAAAQLFGSSATGLEGQPLTELIPGGLDSLPQANTESWQLGQAEGLTQDGVILNLEVANRQLELDGKQSTLLIRNVSEHQGAVTALAQSQLQAQALLQAVPDTLFVLSREGLVVSYKPDSLRLQRDPVGRSLYQVWSLETAGLIMLYLNLTLQGQQRSRAFVLQPPLGSQDGLKLEGRLTPMGSGQALLVVRNLTLEGEEDGLSDVEGSTETESHSQDQALKPEGHDPSN</sequence>
<dbReference type="Gene3D" id="3.30.450.40">
    <property type="match status" value="1"/>
</dbReference>
<protein>
    <submittedName>
        <fullName evidence="3">PAS domain S-box protein</fullName>
    </submittedName>
</protein>
<dbReference type="InterPro" id="IPR029016">
    <property type="entry name" value="GAF-like_dom_sf"/>
</dbReference>
<dbReference type="Pfam" id="PF13188">
    <property type="entry name" value="PAS_8"/>
    <property type="match status" value="1"/>
</dbReference>
<proteinExistence type="predicted"/>
<dbReference type="RefSeq" id="WP_380006267.1">
    <property type="nucleotide sequence ID" value="NZ_JBHLYR010000014.1"/>
</dbReference>
<gene>
    <name evidence="3" type="ORF">ACFFLM_05240</name>
</gene>
<dbReference type="CDD" id="cd00130">
    <property type="entry name" value="PAS"/>
    <property type="match status" value="1"/>
</dbReference>
<keyword evidence="4" id="KW-1185">Reference proteome</keyword>
<dbReference type="Gene3D" id="3.30.450.20">
    <property type="entry name" value="PAS domain"/>
    <property type="match status" value="1"/>
</dbReference>
<dbReference type="SMART" id="SM00091">
    <property type="entry name" value="PAS"/>
    <property type="match status" value="2"/>
</dbReference>
<dbReference type="InterPro" id="IPR035965">
    <property type="entry name" value="PAS-like_dom_sf"/>
</dbReference>
<feature type="compositionally biased region" description="Basic and acidic residues" evidence="1">
    <location>
        <begin position="390"/>
        <end position="408"/>
    </location>
</feature>
<evidence type="ECO:0000313" key="4">
    <source>
        <dbReference type="Proteomes" id="UP001589733"/>
    </source>
</evidence>
<dbReference type="PROSITE" id="PS50112">
    <property type="entry name" value="PAS"/>
    <property type="match status" value="1"/>
</dbReference>
<reference evidence="3 4" key="1">
    <citation type="submission" date="2024-09" db="EMBL/GenBank/DDBJ databases">
        <authorList>
            <person name="Sun Q."/>
            <person name="Mori K."/>
        </authorList>
    </citation>
    <scope>NUCLEOTIDE SEQUENCE [LARGE SCALE GENOMIC DNA]</scope>
    <source>
        <strain evidence="3 4">JCM 13503</strain>
    </source>
</reference>
<feature type="compositionally biased region" description="Acidic residues" evidence="1">
    <location>
        <begin position="378"/>
        <end position="388"/>
    </location>
</feature>
<feature type="region of interest" description="Disordered" evidence="1">
    <location>
        <begin position="378"/>
        <end position="408"/>
    </location>
</feature>
<name>A0ABV6AV50_9DEIO</name>
<dbReference type="Proteomes" id="UP001589733">
    <property type="component" value="Unassembled WGS sequence"/>
</dbReference>
<dbReference type="SUPFAM" id="SSF55781">
    <property type="entry name" value="GAF domain-like"/>
    <property type="match status" value="1"/>
</dbReference>
<evidence type="ECO:0000313" key="3">
    <source>
        <dbReference type="EMBL" id="MFB9991380.1"/>
    </source>
</evidence>
<dbReference type="NCBIfam" id="TIGR00229">
    <property type="entry name" value="sensory_box"/>
    <property type="match status" value="1"/>
</dbReference>
<comment type="caution">
    <text evidence="3">The sequence shown here is derived from an EMBL/GenBank/DDBJ whole genome shotgun (WGS) entry which is preliminary data.</text>
</comment>
<feature type="domain" description="PAS" evidence="2">
    <location>
        <begin position="158"/>
        <end position="201"/>
    </location>
</feature>
<evidence type="ECO:0000256" key="1">
    <source>
        <dbReference type="SAM" id="MobiDB-lite"/>
    </source>
</evidence>
<dbReference type="SUPFAM" id="SSF55785">
    <property type="entry name" value="PYP-like sensor domain (PAS domain)"/>
    <property type="match status" value="2"/>
</dbReference>